<evidence type="ECO:0000313" key="2">
    <source>
        <dbReference type="EMBL" id="KAA3157232.1"/>
    </source>
</evidence>
<dbReference type="InterPro" id="IPR035986">
    <property type="entry name" value="PKD_dom_sf"/>
</dbReference>
<dbReference type="SUPFAM" id="SSF49299">
    <property type="entry name" value="PKD domain"/>
    <property type="match status" value="2"/>
</dbReference>
<sequence length="359" mass="39949">MPEFFMQESTPDSLTEKIPTFQKLRTMKQLFFHLVPVLAFGLVLAACDNDSDEWTQPYEFAWSYGAESQFSVGKPATFTDLSLGVETREWSFEDATPATSTDPEPSVVFNSKGIKTVTLTIHFLNGQVQSESFDIEVFYPLSARIKALELTPKGCIRLDTPVSFGLTEVEGNPTSYQWTFEGGTPSSSTDPAPVVTWTSANKNGARISCRLTRADDGMTTTVEQTFIVGNYPMLHPIPEKDYDPWRFELSSIGKWTLWNTTTSADDLTTNTSIVSGGADGSKQALKVTLKPGVIYQLFTRDNWVCNAQLVAGQKYEVSFWQKTDAAEGSLIVLTGIYNNLPSWSWNEYLQVLASAHWSI</sequence>
<accession>A0ABQ6RZH8</accession>
<evidence type="ECO:0000313" key="3">
    <source>
        <dbReference type="Proteomes" id="UP000324870"/>
    </source>
</evidence>
<gene>
    <name evidence="2" type="ORF">F2A26_15010</name>
</gene>
<dbReference type="CDD" id="cd00146">
    <property type="entry name" value="PKD"/>
    <property type="match status" value="1"/>
</dbReference>
<feature type="non-terminal residue" evidence="2">
    <location>
        <position position="359"/>
    </location>
</feature>
<dbReference type="EMBL" id="VVND01000078">
    <property type="protein sequence ID" value="KAA3157232.1"/>
    <property type="molecule type" value="Genomic_DNA"/>
</dbReference>
<protein>
    <recommendedName>
        <fullName evidence="1">PKD domain-containing protein</fullName>
    </recommendedName>
</protein>
<dbReference type="InterPro" id="IPR013783">
    <property type="entry name" value="Ig-like_fold"/>
</dbReference>
<dbReference type="Gene3D" id="2.60.40.10">
    <property type="entry name" value="Immunoglobulins"/>
    <property type="match status" value="2"/>
</dbReference>
<reference evidence="2 3" key="1">
    <citation type="journal article" date="2019" name="Nat. Med.">
        <title>A library of human gut bacterial isolates paired with longitudinal multiomics data enables mechanistic microbiome research.</title>
        <authorList>
            <person name="Poyet M."/>
            <person name="Groussin M."/>
            <person name="Gibbons S.M."/>
            <person name="Avila-Pacheco J."/>
            <person name="Jiang X."/>
            <person name="Kearney S.M."/>
            <person name="Perrotta A.R."/>
            <person name="Berdy B."/>
            <person name="Zhao S."/>
            <person name="Lieberman T.D."/>
            <person name="Swanson P.K."/>
            <person name="Smith M."/>
            <person name="Roesemann S."/>
            <person name="Alexander J.E."/>
            <person name="Rich S.A."/>
            <person name="Livny J."/>
            <person name="Vlamakis H."/>
            <person name="Clish C."/>
            <person name="Bullock K."/>
            <person name="Deik A."/>
            <person name="Scott J."/>
            <person name="Pierce K.A."/>
            <person name="Xavier R.J."/>
            <person name="Alm E.J."/>
        </authorList>
    </citation>
    <scope>NUCLEOTIDE SEQUENCE [LARGE SCALE GENOMIC DNA]</scope>
    <source>
        <strain evidence="2 3">BIOML-A1</strain>
    </source>
</reference>
<comment type="caution">
    <text evidence="2">The sequence shown here is derived from an EMBL/GenBank/DDBJ whole genome shotgun (WGS) entry which is preliminary data.</text>
</comment>
<feature type="domain" description="PKD" evidence="1">
    <location>
        <begin position="89"/>
        <end position="144"/>
    </location>
</feature>
<organism evidence="2 3">
    <name type="scientific">Alistipes finegoldii</name>
    <dbReference type="NCBI Taxonomy" id="214856"/>
    <lineage>
        <taxon>Bacteria</taxon>
        <taxon>Pseudomonadati</taxon>
        <taxon>Bacteroidota</taxon>
        <taxon>Bacteroidia</taxon>
        <taxon>Bacteroidales</taxon>
        <taxon>Rikenellaceae</taxon>
        <taxon>Alistipes</taxon>
    </lineage>
</organism>
<name>A0ABQ6RZH8_9BACT</name>
<dbReference type="InterPro" id="IPR000601">
    <property type="entry name" value="PKD_dom"/>
</dbReference>
<dbReference type="PROSITE" id="PS50093">
    <property type="entry name" value="PKD"/>
    <property type="match status" value="1"/>
</dbReference>
<proteinExistence type="predicted"/>
<evidence type="ECO:0000259" key="1">
    <source>
        <dbReference type="PROSITE" id="PS50093"/>
    </source>
</evidence>
<keyword evidence="3" id="KW-1185">Reference proteome</keyword>
<dbReference type="Gene3D" id="2.60.120.260">
    <property type="entry name" value="Galactose-binding domain-like"/>
    <property type="match status" value="1"/>
</dbReference>
<dbReference type="Proteomes" id="UP000324870">
    <property type="component" value="Unassembled WGS sequence"/>
</dbReference>